<keyword evidence="3 5" id="KW-0547">Nucleotide-binding</keyword>
<evidence type="ECO:0000256" key="4">
    <source>
        <dbReference type="ARBA" id="ARBA00022777"/>
    </source>
</evidence>
<reference evidence="6 7" key="1">
    <citation type="submission" date="2024-09" db="EMBL/GenBank/DDBJ databases">
        <authorList>
            <person name="Sun Q."/>
            <person name="Mori K."/>
        </authorList>
    </citation>
    <scope>NUCLEOTIDE SEQUENCE [LARGE SCALE GENOMIC DNA]</scope>
    <source>
        <strain evidence="6 7">CCM 7759</strain>
    </source>
</reference>
<dbReference type="Proteomes" id="UP001589776">
    <property type="component" value="Unassembled WGS sequence"/>
</dbReference>
<gene>
    <name evidence="6" type="ORF">ACFFK0_28295</name>
</gene>
<dbReference type="EC" id="2.7.4.27" evidence="5"/>
<keyword evidence="4 5" id="KW-0418">Kinase</keyword>
<dbReference type="GO" id="GO:0016740">
    <property type="term" value="F:transferase activity"/>
    <property type="evidence" value="ECO:0007669"/>
    <property type="project" value="UniProtKB-KW"/>
</dbReference>
<evidence type="ECO:0000313" key="6">
    <source>
        <dbReference type="EMBL" id="MFC0216303.1"/>
    </source>
</evidence>
<comment type="caution">
    <text evidence="6">The sequence shown here is derived from an EMBL/GenBank/DDBJ whole genome shotgun (WGS) entry which is preliminary data.</text>
</comment>
<dbReference type="PANTHER" id="PTHR31756">
    <property type="entry name" value="PYRUVATE, PHOSPHATE DIKINASE REGULATORY PROTEIN 1, CHLOROPLASTIC"/>
    <property type="match status" value="1"/>
</dbReference>
<dbReference type="EC" id="2.7.11.32" evidence="5"/>
<comment type="function">
    <text evidence="5">Bifunctional serine/threonine kinase and phosphorylase involved in the regulation of the pyruvate, phosphate dikinase (PPDK) by catalyzing its phosphorylation/dephosphorylation.</text>
</comment>
<evidence type="ECO:0000256" key="3">
    <source>
        <dbReference type="ARBA" id="ARBA00022741"/>
    </source>
</evidence>
<sequence length="275" mass="30422">MPGARNPRVYVVSDSAGETGESVVRAAATQFHPLQVEILRVPFVQDQRAVDKVIQAAKANGGTITFTLVVPDLRDYLVWQAQEHNVPYVDLLGPVLGSLERSFGMEARHQPGMIHSLDENYFKKVEAVEFAVKYDDGRDFSGVPKADIVLIGVSRTSKTPLSMYLAHKKYKVANVPLVPELQPPPSLFSVAPHKVIGLRIDPAKLNRIRELRLATLGLASDANYANVERIRKELEFADQIMKRIGCVVIDVTDRAVEETASLIMDHIETKTGVVT</sequence>
<proteinExistence type="inferred from homology"/>
<organism evidence="6 7">
    <name type="scientific">Paenibacillus chartarius</name>
    <dbReference type="NCBI Taxonomy" id="747481"/>
    <lineage>
        <taxon>Bacteria</taxon>
        <taxon>Bacillati</taxon>
        <taxon>Bacillota</taxon>
        <taxon>Bacilli</taxon>
        <taxon>Bacillales</taxon>
        <taxon>Paenibacillaceae</taxon>
        <taxon>Paenibacillus</taxon>
    </lineage>
</organism>
<dbReference type="EMBL" id="JBHLWN010000117">
    <property type="protein sequence ID" value="MFC0216303.1"/>
    <property type="molecule type" value="Genomic_DNA"/>
</dbReference>
<evidence type="ECO:0000256" key="2">
    <source>
        <dbReference type="ARBA" id="ARBA00022679"/>
    </source>
</evidence>
<feature type="binding site" evidence="5">
    <location>
        <begin position="152"/>
        <end position="159"/>
    </location>
    <ligand>
        <name>ADP</name>
        <dbReference type="ChEBI" id="CHEBI:456216"/>
    </ligand>
</feature>
<dbReference type="Pfam" id="PF03618">
    <property type="entry name" value="Kinase-PPPase"/>
    <property type="match status" value="1"/>
</dbReference>
<keyword evidence="1 5" id="KW-0723">Serine/threonine-protein kinase</keyword>
<accession>A0ABV6DUU4</accession>
<keyword evidence="6" id="KW-0670">Pyruvate</keyword>
<dbReference type="PANTHER" id="PTHR31756:SF3">
    <property type="entry name" value="PYRUVATE, PHOSPHATE DIKINASE REGULATORY PROTEIN 1, CHLOROPLASTIC"/>
    <property type="match status" value="1"/>
</dbReference>
<comment type="similarity">
    <text evidence="5">Belongs to the pyruvate, phosphate/water dikinase regulatory protein family. PDRP subfamily.</text>
</comment>
<keyword evidence="7" id="KW-1185">Reference proteome</keyword>
<keyword evidence="2 5" id="KW-0808">Transferase</keyword>
<dbReference type="InterPro" id="IPR026565">
    <property type="entry name" value="PPDK_reg"/>
</dbReference>
<comment type="catalytic activity">
    <reaction evidence="5">
        <text>N(tele)-phospho-L-histidyl/L-threonyl-[pyruvate, phosphate dikinase] + ADP = N(tele)-phospho-L-histidyl/O-phospho-L-threonyl-[pyruvate, phosphate dikinase] + AMP + H(+)</text>
        <dbReference type="Rhea" id="RHEA:43692"/>
        <dbReference type="Rhea" id="RHEA-COMP:10650"/>
        <dbReference type="Rhea" id="RHEA-COMP:10651"/>
        <dbReference type="ChEBI" id="CHEBI:15378"/>
        <dbReference type="ChEBI" id="CHEBI:30013"/>
        <dbReference type="ChEBI" id="CHEBI:61977"/>
        <dbReference type="ChEBI" id="CHEBI:83586"/>
        <dbReference type="ChEBI" id="CHEBI:456215"/>
        <dbReference type="ChEBI" id="CHEBI:456216"/>
        <dbReference type="EC" id="2.7.11.32"/>
    </reaction>
</comment>
<name>A0ABV6DUU4_9BACL</name>
<dbReference type="InterPro" id="IPR005177">
    <property type="entry name" value="Kinase-pyrophosphorylase"/>
</dbReference>
<evidence type="ECO:0000256" key="5">
    <source>
        <dbReference type="HAMAP-Rule" id="MF_00921"/>
    </source>
</evidence>
<dbReference type="HAMAP" id="MF_00921">
    <property type="entry name" value="PDRP"/>
    <property type="match status" value="1"/>
</dbReference>
<protein>
    <recommendedName>
        <fullName evidence="5">Putative pyruvate, phosphate dikinase regulatory protein</fullName>
        <shortName evidence="5">PPDK regulatory protein</shortName>
        <ecNumber evidence="5">2.7.11.32</ecNumber>
        <ecNumber evidence="5">2.7.4.27</ecNumber>
    </recommendedName>
</protein>
<evidence type="ECO:0000313" key="7">
    <source>
        <dbReference type="Proteomes" id="UP001589776"/>
    </source>
</evidence>
<evidence type="ECO:0000256" key="1">
    <source>
        <dbReference type="ARBA" id="ARBA00022527"/>
    </source>
</evidence>
<dbReference type="NCBIfam" id="NF003742">
    <property type="entry name" value="PRK05339.1"/>
    <property type="match status" value="1"/>
</dbReference>
<dbReference type="RefSeq" id="WP_377474348.1">
    <property type="nucleotide sequence ID" value="NZ_JBHLWN010000117.1"/>
</dbReference>
<comment type="catalytic activity">
    <reaction evidence="5">
        <text>N(tele)-phospho-L-histidyl/O-phospho-L-threonyl-[pyruvate, phosphate dikinase] + phosphate + H(+) = N(tele)-phospho-L-histidyl/L-threonyl-[pyruvate, phosphate dikinase] + diphosphate</text>
        <dbReference type="Rhea" id="RHEA:43696"/>
        <dbReference type="Rhea" id="RHEA-COMP:10650"/>
        <dbReference type="Rhea" id="RHEA-COMP:10651"/>
        <dbReference type="ChEBI" id="CHEBI:15378"/>
        <dbReference type="ChEBI" id="CHEBI:30013"/>
        <dbReference type="ChEBI" id="CHEBI:33019"/>
        <dbReference type="ChEBI" id="CHEBI:43474"/>
        <dbReference type="ChEBI" id="CHEBI:61977"/>
        <dbReference type="ChEBI" id="CHEBI:83586"/>
        <dbReference type="EC" id="2.7.4.27"/>
    </reaction>
</comment>